<evidence type="ECO:0008006" key="3">
    <source>
        <dbReference type="Google" id="ProtNLM"/>
    </source>
</evidence>
<reference evidence="2" key="2">
    <citation type="submission" date="2023-07" db="EMBL/GenBank/DDBJ databases">
        <authorList>
            <person name="Jung D.-H."/>
        </authorList>
    </citation>
    <scope>NUCLEOTIDE SEQUENCE [LARGE SCALE GENOMIC DNA]</scope>
    <source>
        <strain evidence="2">JA-25</strain>
    </source>
</reference>
<protein>
    <recommendedName>
        <fullName evidence="3">RHS repeat protein</fullName>
    </recommendedName>
</protein>
<keyword evidence="2" id="KW-1185">Reference proteome</keyword>
<evidence type="ECO:0000313" key="2">
    <source>
        <dbReference type="Proteomes" id="UP000606008"/>
    </source>
</evidence>
<reference evidence="2" key="1">
    <citation type="submission" date="2019-09" db="EMBL/GenBank/DDBJ databases">
        <authorList>
            <person name="Jung D.-H."/>
        </authorList>
    </citation>
    <scope>NUCLEOTIDE SEQUENCE [LARGE SCALE GENOMIC DNA]</scope>
    <source>
        <strain evidence="2">JA-25</strain>
    </source>
</reference>
<dbReference type="RefSeq" id="WP_166691575.1">
    <property type="nucleotide sequence ID" value="NZ_WAEL01000002.1"/>
</dbReference>
<name>A0ABX0QGL4_9BACT</name>
<evidence type="ECO:0000313" key="1">
    <source>
        <dbReference type="EMBL" id="NID10207.1"/>
    </source>
</evidence>
<proteinExistence type="predicted"/>
<dbReference type="PROSITE" id="PS51257">
    <property type="entry name" value="PROKAR_LIPOPROTEIN"/>
    <property type="match status" value="1"/>
</dbReference>
<gene>
    <name evidence="1" type="ORF">F7231_08475</name>
</gene>
<dbReference type="Proteomes" id="UP000606008">
    <property type="component" value="Unassembled WGS sequence"/>
</dbReference>
<dbReference type="EMBL" id="WAEL01000002">
    <property type="protein sequence ID" value="NID10207.1"/>
    <property type="molecule type" value="Genomic_DNA"/>
</dbReference>
<comment type="caution">
    <text evidence="1">The sequence shown here is derived from an EMBL/GenBank/DDBJ whole genome shotgun (WGS) entry which is preliminary data.</text>
</comment>
<organism evidence="1 2">
    <name type="scientific">Fibrivirga algicola</name>
    <dbReference type="NCBI Taxonomy" id="2950420"/>
    <lineage>
        <taxon>Bacteria</taxon>
        <taxon>Pseudomonadati</taxon>
        <taxon>Bacteroidota</taxon>
        <taxon>Cytophagia</taxon>
        <taxon>Cytophagales</taxon>
        <taxon>Spirosomataceae</taxon>
        <taxon>Fibrivirga</taxon>
    </lineage>
</organism>
<accession>A0ABX0QGL4</accession>
<sequence>MMKRYLILYRILTVLILSGLVGCHQTPLVPVTAIPLTCQLYQLTTINEGIRDTTTYLYNDFGHVLESSYRKWVNAKLATRTKKSFTYSYDHFLLTQIEQTTNFLATGGQTQDDKGYVYDYIDGKINKVVIRNNVTGVTILVQQYQYENDVVKTVTELNGTQLLLRRYMFTSDAKLVKYEEPSLFIITEVNNGKITKKVGNNGTTINYQFDNQGQLINETTTSASEQTIHLYDYDTAQYWGKTQLRLRGFPVIDFGGASLLHNLLVDDLQVIQNGRVTQKRKLTFNHIYTKGGYSLGYGRSDGAQQRNTYSNCL</sequence>